<protein>
    <recommendedName>
        <fullName evidence="1">Streptococcal pilin isopeptide linkage domain-containing protein</fullName>
    </recommendedName>
</protein>
<dbReference type="Proteomes" id="UP000451386">
    <property type="component" value="Unassembled WGS sequence"/>
</dbReference>
<accession>A0A0H2PQA8</accession>
<evidence type="ECO:0000313" key="3">
    <source>
        <dbReference type="Proteomes" id="UP000451386"/>
    </source>
</evidence>
<dbReference type="Pfam" id="PF12892">
    <property type="entry name" value="FctA"/>
    <property type="match status" value="1"/>
</dbReference>
<comment type="caution">
    <text evidence="2">The sequence shown here is derived from an EMBL/GenBank/DDBJ whole genome shotgun (WGS) entry which is preliminary data.</text>
</comment>
<dbReference type="Gene3D" id="2.60.40.3050">
    <property type="match status" value="1"/>
</dbReference>
<organism evidence="2 3">
    <name type="scientific">Bifidobacterium bifidum</name>
    <dbReference type="NCBI Taxonomy" id="1681"/>
    <lineage>
        <taxon>Bacteria</taxon>
        <taxon>Bacillati</taxon>
        <taxon>Actinomycetota</taxon>
        <taxon>Actinomycetes</taxon>
        <taxon>Bifidobacteriales</taxon>
        <taxon>Bifidobacteriaceae</taxon>
        <taxon>Bifidobacterium</taxon>
    </lineage>
</organism>
<gene>
    <name evidence="2" type="ORF">GBA83_02685</name>
</gene>
<reference evidence="2 3" key="1">
    <citation type="journal article" date="2019" name="Nat. Med.">
        <title>A library of human gut bacterial isolates paired with longitudinal multiomics data enables mechanistic microbiome research.</title>
        <authorList>
            <person name="Poyet M."/>
            <person name="Groussin M."/>
            <person name="Gibbons S.M."/>
            <person name="Avila-Pacheco J."/>
            <person name="Jiang X."/>
            <person name="Kearney S.M."/>
            <person name="Perrotta A.R."/>
            <person name="Berdy B."/>
            <person name="Zhao S."/>
            <person name="Lieberman T.D."/>
            <person name="Swanson P.K."/>
            <person name="Smith M."/>
            <person name="Roesemann S."/>
            <person name="Alexander J.E."/>
            <person name="Rich S.A."/>
            <person name="Livny J."/>
            <person name="Vlamakis H."/>
            <person name="Clish C."/>
            <person name="Bullock K."/>
            <person name="Deik A."/>
            <person name="Scott J."/>
            <person name="Pierce K.A."/>
            <person name="Xavier R.J."/>
            <person name="Alm E.J."/>
        </authorList>
    </citation>
    <scope>NUCLEOTIDE SEQUENCE [LARGE SCALE GENOMIC DNA]</scope>
    <source>
        <strain evidence="2 3">BIOML-A13</strain>
    </source>
</reference>
<feature type="domain" description="Streptococcal pilin isopeptide linkage" evidence="1">
    <location>
        <begin position="81"/>
        <end position="158"/>
    </location>
</feature>
<dbReference type="InterPro" id="IPR038174">
    <property type="entry name" value="Strep_pil_link_sf"/>
</dbReference>
<dbReference type="AlphaFoldDB" id="A0A0H2PQA8"/>
<sequence>MPSSCVKLPTPLVVRSGPVASAPHVDSSAGFLYLLVDRWSSIPASLLSPTWPYAVAPTVSRKSETFSLRLRTWWMPGTTTNAADGTVTFDQLPFDAAGTYEYTLVQVAGNADGVTYDSTEYAATITVTATADNTLTAAVSYAKDGETVDAATFANVYKAPTKPSEPTQPAEPVS</sequence>
<dbReference type="NCBIfam" id="TIGR03786">
    <property type="entry name" value="strep_pil_rpt"/>
    <property type="match status" value="1"/>
</dbReference>
<evidence type="ECO:0000313" key="2">
    <source>
        <dbReference type="EMBL" id="KAB7486946.1"/>
    </source>
</evidence>
<dbReference type="InterPro" id="IPR022464">
    <property type="entry name" value="Strep_pil_isopept_link"/>
</dbReference>
<evidence type="ECO:0000259" key="1">
    <source>
        <dbReference type="Pfam" id="PF12892"/>
    </source>
</evidence>
<name>A0A0H2PQA8_BIFBI</name>
<proteinExistence type="predicted"/>
<dbReference type="EMBL" id="WDOP01000002">
    <property type="protein sequence ID" value="KAB7486946.1"/>
    <property type="molecule type" value="Genomic_DNA"/>
</dbReference>